<name>A0A0C4DMM2_MAGP6</name>
<reference evidence="3" key="4">
    <citation type="journal article" date="2015" name="G3 (Bethesda)">
        <title>Genome sequences of three phytopathogenic species of the Magnaporthaceae family of fungi.</title>
        <authorList>
            <person name="Okagaki L.H."/>
            <person name="Nunes C.C."/>
            <person name="Sailsbery J."/>
            <person name="Clay B."/>
            <person name="Brown D."/>
            <person name="John T."/>
            <person name="Oh Y."/>
            <person name="Young N."/>
            <person name="Fitzgerald M."/>
            <person name="Haas B.J."/>
            <person name="Zeng Q."/>
            <person name="Young S."/>
            <person name="Adiconis X."/>
            <person name="Fan L."/>
            <person name="Levin J.Z."/>
            <person name="Mitchell T.K."/>
            <person name="Okubara P.A."/>
            <person name="Farman M.L."/>
            <person name="Kohn L.M."/>
            <person name="Birren B."/>
            <person name="Ma L.-J."/>
            <person name="Dean R.A."/>
        </authorList>
    </citation>
    <scope>NUCLEOTIDE SEQUENCE</scope>
    <source>
        <strain evidence="3">ATCC 64411 / 73-15</strain>
    </source>
</reference>
<reference evidence="3" key="5">
    <citation type="submission" date="2015-06" db="UniProtKB">
        <authorList>
            <consortium name="EnsemblFungi"/>
        </authorList>
    </citation>
    <scope>IDENTIFICATION</scope>
    <source>
        <strain evidence="3">ATCC 64411</strain>
    </source>
</reference>
<organism evidence="3 4">
    <name type="scientific">Magnaporthiopsis poae (strain ATCC 64411 / 73-15)</name>
    <name type="common">Kentucky bluegrass fungus</name>
    <name type="synonym">Magnaporthe poae</name>
    <dbReference type="NCBI Taxonomy" id="644358"/>
    <lineage>
        <taxon>Eukaryota</taxon>
        <taxon>Fungi</taxon>
        <taxon>Dikarya</taxon>
        <taxon>Ascomycota</taxon>
        <taxon>Pezizomycotina</taxon>
        <taxon>Sordariomycetes</taxon>
        <taxon>Sordariomycetidae</taxon>
        <taxon>Magnaporthales</taxon>
        <taxon>Magnaporthaceae</taxon>
        <taxon>Magnaporthiopsis</taxon>
    </lineage>
</organism>
<keyword evidence="4" id="KW-1185">Reference proteome</keyword>
<evidence type="ECO:0000313" key="4">
    <source>
        <dbReference type="Proteomes" id="UP000011715"/>
    </source>
</evidence>
<feature type="region of interest" description="Disordered" evidence="1">
    <location>
        <begin position="139"/>
        <end position="172"/>
    </location>
</feature>
<dbReference type="OrthoDB" id="5036969at2759"/>
<dbReference type="EMBL" id="GL876966">
    <property type="protein sequence ID" value="KLU81953.1"/>
    <property type="molecule type" value="Genomic_DNA"/>
</dbReference>
<evidence type="ECO:0000256" key="1">
    <source>
        <dbReference type="SAM" id="MobiDB-lite"/>
    </source>
</evidence>
<protein>
    <submittedName>
        <fullName evidence="2 3">Uncharacterized protein</fullName>
    </submittedName>
</protein>
<reference evidence="2" key="2">
    <citation type="submission" date="2010-05" db="EMBL/GenBank/DDBJ databases">
        <title>The Genome Sequence of Magnaporthe poae strain ATCC 64411.</title>
        <authorList>
            <consortium name="The Broad Institute Genome Sequencing Platform"/>
            <consortium name="Broad Institute Genome Sequencing Center for Infectious Disease"/>
            <person name="Ma L.-J."/>
            <person name="Dead R."/>
            <person name="Young S."/>
            <person name="Zeng Q."/>
            <person name="Koehrsen M."/>
            <person name="Alvarado L."/>
            <person name="Berlin A."/>
            <person name="Chapman S.B."/>
            <person name="Chen Z."/>
            <person name="Freedman E."/>
            <person name="Gellesch M."/>
            <person name="Goldberg J."/>
            <person name="Griggs A."/>
            <person name="Gujja S."/>
            <person name="Heilman E.R."/>
            <person name="Heiman D."/>
            <person name="Hepburn T."/>
            <person name="Howarth C."/>
            <person name="Jen D."/>
            <person name="Larson L."/>
            <person name="Mehta T."/>
            <person name="Neiman D."/>
            <person name="Pearson M."/>
            <person name="Roberts A."/>
            <person name="Saif S."/>
            <person name="Shea T."/>
            <person name="Shenoy N."/>
            <person name="Sisk P."/>
            <person name="Stolte C."/>
            <person name="Sykes S."/>
            <person name="Walk T."/>
            <person name="White J."/>
            <person name="Yandava C."/>
            <person name="Haas B."/>
            <person name="Nusbaum C."/>
            <person name="Birren B."/>
        </authorList>
    </citation>
    <scope>NUCLEOTIDE SEQUENCE</scope>
    <source>
        <strain evidence="2">ATCC 64411</strain>
    </source>
</reference>
<evidence type="ECO:0000313" key="2">
    <source>
        <dbReference type="EMBL" id="KLU81953.1"/>
    </source>
</evidence>
<dbReference type="VEuPathDB" id="FungiDB:MAPG_01033"/>
<feature type="region of interest" description="Disordered" evidence="1">
    <location>
        <begin position="48"/>
        <end position="98"/>
    </location>
</feature>
<reference evidence="2" key="3">
    <citation type="submission" date="2011-03" db="EMBL/GenBank/DDBJ databases">
        <title>Annotation of Magnaporthe poae ATCC 64411.</title>
        <authorList>
            <person name="Ma L.-J."/>
            <person name="Dead R."/>
            <person name="Young S.K."/>
            <person name="Zeng Q."/>
            <person name="Gargeya S."/>
            <person name="Fitzgerald M."/>
            <person name="Haas B."/>
            <person name="Abouelleil A."/>
            <person name="Alvarado L."/>
            <person name="Arachchi H.M."/>
            <person name="Berlin A."/>
            <person name="Brown A."/>
            <person name="Chapman S.B."/>
            <person name="Chen Z."/>
            <person name="Dunbar C."/>
            <person name="Freedman E."/>
            <person name="Gearin G."/>
            <person name="Gellesch M."/>
            <person name="Goldberg J."/>
            <person name="Griggs A."/>
            <person name="Gujja S."/>
            <person name="Heiman D."/>
            <person name="Howarth C."/>
            <person name="Larson L."/>
            <person name="Lui A."/>
            <person name="MacDonald P.J.P."/>
            <person name="Mehta T."/>
            <person name="Montmayeur A."/>
            <person name="Murphy C."/>
            <person name="Neiman D."/>
            <person name="Pearson M."/>
            <person name="Priest M."/>
            <person name="Roberts A."/>
            <person name="Saif S."/>
            <person name="Shea T."/>
            <person name="Shenoy N."/>
            <person name="Sisk P."/>
            <person name="Stolte C."/>
            <person name="Sykes S."/>
            <person name="Yandava C."/>
            <person name="Wortman J."/>
            <person name="Nusbaum C."/>
            <person name="Birren B."/>
        </authorList>
    </citation>
    <scope>NUCLEOTIDE SEQUENCE</scope>
    <source>
        <strain evidence="2">ATCC 64411</strain>
    </source>
</reference>
<dbReference type="AlphaFoldDB" id="A0A0C4DMM2"/>
<sequence length="172" mass="19063">MVALSSMLLDFPGSTSGDAPSSLSFCQPSPHQLPCLPHRRFLTQWQRPPTVKKEDAQKHQSGPISHLKPTYTQAKGPEARGSTVRRNTQKKHGKEQQTMANQCNHVWDLIKSDTTLLQWYCGFCHDGPRAYIWQSVKGPNEQEQTTLAGGNAVTGEEPPDESNQPNGPDFVA</sequence>
<dbReference type="EnsemblFungi" id="MAPG_01033T0">
    <property type="protein sequence ID" value="MAPG_01033T0"/>
    <property type="gene ID" value="MAPG_01033"/>
</dbReference>
<dbReference type="EMBL" id="ADBL01000242">
    <property type="status" value="NOT_ANNOTATED_CDS"/>
    <property type="molecule type" value="Genomic_DNA"/>
</dbReference>
<accession>A0A0C4DMM2</accession>
<proteinExistence type="predicted"/>
<reference evidence="4" key="1">
    <citation type="submission" date="2010-05" db="EMBL/GenBank/DDBJ databases">
        <title>The genome sequence of Magnaporthe poae strain ATCC 64411.</title>
        <authorList>
            <person name="Ma L.-J."/>
            <person name="Dead R."/>
            <person name="Young S."/>
            <person name="Zeng Q."/>
            <person name="Koehrsen M."/>
            <person name="Alvarado L."/>
            <person name="Berlin A."/>
            <person name="Chapman S.B."/>
            <person name="Chen Z."/>
            <person name="Freedman E."/>
            <person name="Gellesch M."/>
            <person name="Goldberg J."/>
            <person name="Griggs A."/>
            <person name="Gujja S."/>
            <person name="Heilman E.R."/>
            <person name="Heiman D."/>
            <person name="Hepburn T."/>
            <person name="Howarth C."/>
            <person name="Jen D."/>
            <person name="Larson L."/>
            <person name="Mehta T."/>
            <person name="Neiman D."/>
            <person name="Pearson M."/>
            <person name="Roberts A."/>
            <person name="Saif S."/>
            <person name="Shea T."/>
            <person name="Shenoy N."/>
            <person name="Sisk P."/>
            <person name="Stolte C."/>
            <person name="Sykes S."/>
            <person name="Walk T."/>
            <person name="White J."/>
            <person name="Yandava C."/>
            <person name="Haas B."/>
            <person name="Nusbaum C."/>
            <person name="Birren B."/>
        </authorList>
    </citation>
    <scope>NUCLEOTIDE SEQUENCE [LARGE SCALE GENOMIC DNA]</scope>
    <source>
        <strain evidence="4">ATCC 64411 / 73-15</strain>
    </source>
</reference>
<evidence type="ECO:0000313" key="3">
    <source>
        <dbReference type="EnsemblFungi" id="MAPG_01033T0"/>
    </source>
</evidence>
<dbReference type="Proteomes" id="UP000011715">
    <property type="component" value="Unassembled WGS sequence"/>
</dbReference>
<gene>
    <name evidence="2" type="ORF">MAPG_01033</name>
</gene>